<dbReference type="PROSITE" id="PS51837">
    <property type="entry name" value="LITAF"/>
    <property type="match status" value="1"/>
</dbReference>
<comment type="caution">
    <text evidence="11">The sequence shown here is derived from an EMBL/GenBank/DDBJ whole genome shotgun (WGS) entry which is preliminary data.</text>
</comment>
<evidence type="ECO:0000259" key="10">
    <source>
        <dbReference type="PROSITE" id="PS51837"/>
    </source>
</evidence>
<keyword evidence="5" id="KW-0479">Metal-binding</keyword>
<evidence type="ECO:0000256" key="1">
    <source>
        <dbReference type="ARBA" id="ARBA00004125"/>
    </source>
</evidence>
<protein>
    <submittedName>
        <fullName evidence="11">Cell death-inducing p53-target protein 1-like</fullName>
    </submittedName>
</protein>
<evidence type="ECO:0000256" key="5">
    <source>
        <dbReference type="ARBA" id="ARBA00022723"/>
    </source>
</evidence>
<dbReference type="EMBL" id="JAICCE010000003">
    <property type="protein sequence ID" value="KAG9280006.1"/>
    <property type="molecule type" value="Genomic_DNA"/>
</dbReference>
<organism evidence="11 12">
    <name type="scientific">Astyanax mexicanus</name>
    <name type="common">Blind cave fish</name>
    <name type="synonym">Astyanax fasciatus mexicanus</name>
    <dbReference type="NCBI Taxonomy" id="7994"/>
    <lineage>
        <taxon>Eukaryota</taxon>
        <taxon>Metazoa</taxon>
        <taxon>Chordata</taxon>
        <taxon>Craniata</taxon>
        <taxon>Vertebrata</taxon>
        <taxon>Euteleostomi</taxon>
        <taxon>Actinopterygii</taxon>
        <taxon>Neopterygii</taxon>
        <taxon>Teleostei</taxon>
        <taxon>Ostariophysi</taxon>
        <taxon>Characiformes</taxon>
        <taxon>Characoidei</taxon>
        <taxon>Acestrorhamphidae</taxon>
        <taxon>Acestrorhamphinae</taxon>
        <taxon>Astyanax</taxon>
    </lineage>
</organism>
<evidence type="ECO:0000313" key="11">
    <source>
        <dbReference type="EMBL" id="KAG9280006.1"/>
    </source>
</evidence>
<dbReference type="PANTHER" id="PTHR23292">
    <property type="entry name" value="LIPOPOLYSACCHARIDE-INDUCED TUMOR NECROSIS FACTOR-ALPHA FACTOR"/>
    <property type="match status" value="1"/>
</dbReference>
<gene>
    <name evidence="11" type="primary">LITAF</name>
    <name evidence="11" type="ORF">AMEX_G5587</name>
</gene>
<dbReference type="GO" id="GO:0098560">
    <property type="term" value="C:cytoplasmic side of late endosome membrane"/>
    <property type="evidence" value="ECO:0007669"/>
    <property type="project" value="TreeGrafter"/>
</dbReference>
<proteinExistence type="inferred from homology"/>
<keyword evidence="9" id="KW-1133">Transmembrane helix</keyword>
<dbReference type="InterPro" id="IPR037519">
    <property type="entry name" value="LITAF_fam"/>
</dbReference>
<evidence type="ECO:0000313" key="12">
    <source>
        <dbReference type="Proteomes" id="UP000752171"/>
    </source>
</evidence>
<dbReference type="GO" id="GO:0098574">
    <property type="term" value="C:cytoplasmic side of lysosomal membrane"/>
    <property type="evidence" value="ECO:0007669"/>
    <property type="project" value="TreeGrafter"/>
</dbReference>
<evidence type="ECO:0000256" key="4">
    <source>
        <dbReference type="ARBA" id="ARBA00005975"/>
    </source>
</evidence>
<dbReference type="PANTHER" id="PTHR23292:SF35">
    <property type="entry name" value="LITAF DOMAIN-CONTAINING PROTEIN"/>
    <property type="match status" value="1"/>
</dbReference>
<feature type="region of interest" description="Disordered" evidence="8">
    <location>
        <begin position="75"/>
        <end position="100"/>
    </location>
</feature>
<dbReference type="AlphaFoldDB" id="A0A8T2MEP9"/>
<dbReference type="GO" id="GO:0008270">
    <property type="term" value="F:zinc ion binding"/>
    <property type="evidence" value="ECO:0007669"/>
    <property type="project" value="TreeGrafter"/>
</dbReference>
<keyword evidence="9" id="KW-0812">Transmembrane</keyword>
<evidence type="ECO:0000256" key="3">
    <source>
        <dbReference type="ARBA" id="ARBA00004630"/>
    </source>
</evidence>
<feature type="transmembrane region" description="Helical" evidence="9">
    <location>
        <begin position="157"/>
        <end position="180"/>
    </location>
</feature>
<dbReference type="Proteomes" id="UP000752171">
    <property type="component" value="Unassembled WGS sequence"/>
</dbReference>
<dbReference type="OrthoDB" id="4713066at2759"/>
<keyword evidence="6" id="KW-0862">Zinc</keyword>
<dbReference type="GO" id="GO:0005634">
    <property type="term" value="C:nucleus"/>
    <property type="evidence" value="ECO:0007669"/>
    <property type="project" value="TreeGrafter"/>
</dbReference>
<reference evidence="11 12" key="1">
    <citation type="submission" date="2021-07" db="EMBL/GenBank/DDBJ databases">
        <authorList>
            <person name="Imarazene B."/>
            <person name="Zahm M."/>
            <person name="Klopp C."/>
            <person name="Cabau C."/>
            <person name="Beille S."/>
            <person name="Jouanno E."/>
            <person name="Castinel A."/>
            <person name="Lluch J."/>
            <person name="Gil L."/>
            <person name="Kuchtly C."/>
            <person name="Lopez Roques C."/>
            <person name="Donnadieu C."/>
            <person name="Parrinello H."/>
            <person name="Journot L."/>
            <person name="Du K."/>
            <person name="Schartl M."/>
            <person name="Retaux S."/>
            <person name="Guiguen Y."/>
        </authorList>
    </citation>
    <scope>NUCLEOTIDE SEQUENCE [LARGE SCALE GENOMIC DNA]</scope>
    <source>
        <strain evidence="11">Pach_M1</strain>
        <tissue evidence="11">Testis</tissue>
    </source>
</reference>
<evidence type="ECO:0000256" key="8">
    <source>
        <dbReference type="SAM" id="MobiDB-lite"/>
    </source>
</evidence>
<sequence>MPSAVQDLEEVCSELQELTIRRQQLSDRLNLLSMLKDFRNNAGFREEGGSRHNDECEQIEEELGRLSERKRELQARKDSMERSGVRFAGPASVSPPSDGSAAPAANGIYFVDKPPSFPAPQVILDLSKLPPKPSQTLCPHCQQYVTTEICAVVGNTTWMVCMMCTFICCIAGCCLIPFCISSFKDIVHKCPKCRSRIHTCKKL</sequence>
<evidence type="ECO:0000256" key="7">
    <source>
        <dbReference type="ARBA" id="ARBA00023136"/>
    </source>
</evidence>
<evidence type="ECO:0000256" key="2">
    <source>
        <dbReference type="ARBA" id="ARBA00004414"/>
    </source>
</evidence>
<comment type="similarity">
    <text evidence="4">Belongs to the CDIP1/LITAF family.</text>
</comment>
<feature type="domain" description="LITAF" evidence="10">
    <location>
        <begin position="118"/>
        <end position="202"/>
    </location>
</feature>
<keyword evidence="7 9" id="KW-0472">Membrane</keyword>
<evidence type="ECO:0000256" key="9">
    <source>
        <dbReference type="SAM" id="Phobius"/>
    </source>
</evidence>
<feature type="compositionally biased region" description="Basic and acidic residues" evidence="8">
    <location>
        <begin position="75"/>
        <end position="84"/>
    </location>
</feature>
<accession>A0A8T2MEP9</accession>
<comment type="subcellular location">
    <subcellularLocation>
        <location evidence="1">Endosome membrane</location>
        <topology evidence="1">Peripheral membrane protein</topology>
        <orientation evidence="1">Cytoplasmic side</orientation>
    </subcellularLocation>
    <subcellularLocation>
        <location evidence="2">Late endosome membrane</location>
    </subcellularLocation>
    <subcellularLocation>
        <location evidence="3">Lysosome membrane</location>
        <topology evidence="3">Peripheral membrane protein</topology>
        <orientation evidence="3">Cytoplasmic side</orientation>
    </subcellularLocation>
</comment>
<evidence type="ECO:0000256" key="6">
    <source>
        <dbReference type="ARBA" id="ARBA00022833"/>
    </source>
</evidence>
<dbReference type="SMART" id="SM00714">
    <property type="entry name" value="LITAF"/>
    <property type="match status" value="1"/>
</dbReference>
<dbReference type="InterPro" id="IPR006629">
    <property type="entry name" value="LITAF"/>
</dbReference>
<feature type="compositionally biased region" description="Low complexity" evidence="8">
    <location>
        <begin position="88"/>
        <end position="100"/>
    </location>
</feature>
<name>A0A8T2MEP9_ASTMX</name>
<dbReference type="Pfam" id="PF10601">
    <property type="entry name" value="zf-LITAF-like"/>
    <property type="match status" value="1"/>
</dbReference>